<protein>
    <submittedName>
        <fullName evidence="2">TraB/GumN family protein</fullName>
    </submittedName>
</protein>
<organism evidence="2 3">
    <name type="scientific">Aurantiacibacter zhengii</name>
    <dbReference type="NCBI Taxonomy" id="2307003"/>
    <lineage>
        <taxon>Bacteria</taxon>
        <taxon>Pseudomonadati</taxon>
        <taxon>Pseudomonadota</taxon>
        <taxon>Alphaproteobacteria</taxon>
        <taxon>Sphingomonadales</taxon>
        <taxon>Erythrobacteraceae</taxon>
        <taxon>Aurantiacibacter</taxon>
    </lineage>
</organism>
<accession>A0A418NW21</accession>
<keyword evidence="1" id="KW-0732">Signal</keyword>
<dbReference type="InterPro" id="IPR002816">
    <property type="entry name" value="TraB/PrgY/GumN_fam"/>
</dbReference>
<sequence length="295" mass="32141">MFRKLTLTASAIALSLGAFASPAMADDHAETSGPALWSLSDEDTTIYLFGTIHVLPEGETWYDERIASAFDSSEELVFEIAMDDMEGAAQAMAGLAMLPEGQTLRSLMTDENRAEYEAAMEGLGLPAGALDPVEPWAATLNLSMLPLLQAGWQPNSGVEMVLRQRGENKQRGALETMEEQVALFDTLPMDAQLELLDATVENLDRVVSSLDLMKAEWLEGDADALGEIMNAEMDDPELRERLLVNRNRNWVDWLETRLDTPGTVFVAVGAGHLAGEGSVQSLLAERGLTVERIGN</sequence>
<dbReference type="OrthoDB" id="9806326at2"/>
<feature type="signal peptide" evidence="1">
    <location>
        <begin position="1"/>
        <end position="25"/>
    </location>
</feature>
<dbReference type="EMBL" id="QXFL01000001">
    <property type="protein sequence ID" value="RIV88816.1"/>
    <property type="molecule type" value="Genomic_DNA"/>
</dbReference>
<keyword evidence="3" id="KW-1185">Reference proteome</keyword>
<reference evidence="2 3" key="1">
    <citation type="submission" date="2018-08" db="EMBL/GenBank/DDBJ databases">
        <title>Erythrobacter zhengii sp.nov., a bacterium isolated from deep-sea sediment.</title>
        <authorList>
            <person name="Fang C."/>
            <person name="Wu Y.-H."/>
            <person name="Sun C."/>
            <person name="Wang H."/>
            <person name="Cheng H."/>
            <person name="Meng F.-X."/>
            <person name="Wang C.-S."/>
            <person name="Xu X.-W."/>
        </authorList>
    </citation>
    <scope>NUCLEOTIDE SEQUENCE [LARGE SCALE GENOMIC DNA]</scope>
    <source>
        <strain evidence="2 3">V18</strain>
    </source>
</reference>
<dbReference type="PANTHER" id="PTHR40590">
    <property type="entry name" value="CYTOPLASMIC PROTEIN-RELATED"/>
    <property type="match status" value="1"/>
</dbReference>
<dbReference type="Pfam" id="PF01963">
    <property type="entry name" value="TraB_PrgY_gumN"/>
    <property type="match status" value="1"/>
</dbReference>
<evidence type="ECO:0000256" key="1">
    <source>
        <dbReference type="SAM" id="SignalP"/>
    </source>
</evidence>
<evidence type="ECO:0000313" key="3">
    <source>
        <dbReference type="Proteomes" id="UP000286576"/>
    </source>
</evidence>
<proteinExistence type="predicted"/>
<comment type="caution">
    <text evidence="2">The sequence shown here is derived from an EMBL/GenBank/DDBJ whole genome shotgun (WGS) entry which is preliminary data.</text>
</comment>
<dbReference type="RefSeq" id="WP_119584093.1">
    <property type="nucleotide sequence ID" value="NZ_CAWODQ010000001.1"/>
</dbReference>
<name>A0A418NW21_9SPHN</name>
<dbReference type="Proteomes" id="UP000286576">
    <property type="component" value="Unassembled WGS sequence"/>
</dbReference>
<dbReference type="AlphaFoldDB" id="A0A418NW21"/>
<dbReference type="InterPro" id="IPR047111">
    <property type="entry name" value="YbaP-like"/>
</dbReference>
<feature type="chain" id="PRO_5019440222" evidence="1">
    <location>
        <begin position="26"/>
        <end position="295"/>
    </location>
</feature>
<dbReference type="CDD" id="cd14789">
    <property type="entry name" value="Tiki"/>
    <property type="match status" value="1"/>
</dbReference>
<evidence type="ECO:0000313" key="2">
    <source>
        <dbReference type="EMBL" id="RIV88816.1"/>
    </source>
</evidence>
<dbReference type="PANTHER" id="PTHR40590:SF1">
    <property type="entry name" value="CYTOPLASMIC PROTEIN"/>
    <property type="match status" value="1"/>
</dbReference>
<gene>
    <name evidence="2" type="ORF">D2V07_00625</name>
</gene>